<dbReference type="RefSeq" id="WP_075335874.1">
    <property type="nucleotide sequence ID" value="NZ_CP011509.1"/>
</dbReference>
<dbReference type="Gene3D" id="2.60.40.10">
    <property type="entry name" value="Immunoglobulins"/>
    <property type="match status" value="2"/>
</dbReference>
<protein>
    <submittedName>
        <fullName evidence="4">Uncharacterized protein (TIGR03382 family)/MYXO-CTERM domain-containing protein</fullName>
    </submittedName>
</protein>
<gene>
    <name evidence="4" type="ORF">ATI61_104676</name>
</gene>
<proteinExistence type="predicted"/>
<dbReference type="Pfam" id="PF19077">
    <property type="entry name" value="Big_13"/>
    <property type="match status" value="1"/>
</dbReference>
<feature type="region of interest" description="Disordered" evidence="1">
    <location>
        <begin position="299"/>
        <end position="318"/>
    </location>
</feature>
<evidence type="ECO:0000259" key="3">
    <source>
        <dbReference type="Pfam" id="PF19077"/>
    </source>
</evidence>
<keyword evidence="2" id="KW-0732">Signal</keyword>
<feature type="region of interest" description="Disordered" evidence="1">
    <location>
        <begin position="257"/>
        <end position="284"/>
    </location>
</feature>
<dbReference type="InterPro" id="IPR013783">
    <property type="entry name" value="Ig-like_fold"/>
</dbReference>
<evidence type="ECO:0000256" key="2">
    <source>
        <dbReference type="SAM" id="SignalP"/>
    </source>
</evidence>
<dbReference type="InterPro" id="IPR058184">
    <property type="entry name" value="AgmC-like_N"/>
</dbReference>
<dbReference type="NCBIfam" id="NF047640">
    <property type="entry name" value="gliding_AgmC_N"/>
    <property type="match status" value="1"/>
</dbReference>
<accession>A0ABX9K597</accession>
<evidence type="ECO:0000256" key="1">
    <source>
        <dbReference type="SAM" id="MobiDB-lite"/>
    </source>
</evidence>
<dbReference type="InterPro" id="IPR044016">
    <property type="entry name" value="Big_13"/>
</dbReference>
<feature type="chain" id="PRO_5045344965" evidence="2">
    <location>
        <begin position="27"/>
        <end position="661"/>
    </location>
</feature>
<organism evidence="4 5">
    <name type="scientific">Archangium gephyra</name>
    <dbReference type="NCBI Taxonomy" id="48"/>
    <lineage>
        <taxon>Bacteria</taxon>
        <taxon>Pseudomonadati</taxon>
        <taxon>Myxococcota</taxon>
        <taxon>Myxococcia</taxon>
        <taxon>Myxococcales</taxon>
        <taxon>Cystobacterineae</taxon>
        <taxon>Archangiaceae</taxon>
        <taxon>Archangium</taxon>
    </lineage>
</organism>
<dbReference type="NCBIfam" id="TIGR03901">
    <property type="entry name" value="MYXO-CTERM"/>
    <property type="match status" value="1"/>
</dbReference>
<keyword evidence="5" id="KW-1185">Reference proteome</keyword>
<dbReference type="EMBL" id="QUMU01000004">
    <property type="protein sequence ID" value="REG33385.1"/>
    <property type="molecule type" value="Genomic_DNA"/>
</dbReference>
<sequence length="661" mass="64823">MKTPFMKTWLAAAVCVLALGSSAALAEADTFGVGSGRNLGLSVDAASTINSYAPVTASLEVGSTAIPIGACTGNATCFAAGDLVLVYQTTGLVKAPTPEPVDITAASEGVGRWEFARLDAGTTEARLVLTAPLIRGYAPNVTQVIRVPEYTNITIASTGIITAPAWDGSTGGIIAFLATGTVNNMGVISASALGFRGGQYVNDTTGASGCSGALTPEQPAPSGAQKGEGIVSSRYGTAQTGRGNVANGAGGGVCQKSGGGGGGHGGVGGKGGRSSDGGRDVGGLGGAALTYEPLTQWTFGGGGGSGHGSSGTGVPGGRGGGAIFIRAGQLTGSGTITASGGSANASNLDGGSGGGAGGSVYLRFVRTADCGAVSVTGGIGGNVNTLRVGPGGGGGGGRVLFQAEGGSCPIVANGATAGVQLESSEPSYGAQAGTAVDPTLLPGGFVVPEVPTIITPANGSVTSNRRPPITGEARPAGVTVLLYIDGNYAGSQTSDASGNYTFTPPADLSDGPHTVQAVSEVLAVSSPRSAINTFTVDTVAPDTTIVTGPSGFTRQNTATFEFSATEPGVTYECSLNGADFTPCPVSLTLNGLVEGAYTLQVRARDAAGNVDESPATRSFRVTGADLALLGSGCSATGGDASWVLLGLGTFTALARRRRRSE</sequence>
<name>A0ABX9K597_9BACT</name>
<dbReference type="Proteomes" id="UP000256345">
    <property type="component" value="Unassembled WGS sequence"/>
</dbReference>
<reference evidence="4 5" key="1">
    <citation type="submission" date="2018-08" db="EMBL/GenBank/DDBJ databases">
        <title>Genomic Encyclopedia of Archaeal and Bacterial Type Strains, Phase II (KMG-II): from individual species to whole genera.</title>
        <authorList>
            <person name="Goeker M."/>
        </authorList>
    </citation>
    <scope>NUCLEOTIDE SEQUENCE [LARGE SCALE GENOMIC DNA]</scope>
    <source>
        <strain evidence="4 5">DSM 2261</strain>
    </source>
</reference>
<feature type="signal peptide" evidence="2">
    <location>
        <begin position="1"/>
        <end position="26"/>
    </location>
</feature>
<comment type="caution">
    <text evidence="4">The sequence shown here is derived from an EMBL/GenBank/DDBJ whole genome shotgun (WGS) entry which is preliminary data.</text>
</comment>
<evidence type="ECO:0000313" key="4">
    <source>
        <dbReference type="EMBL" id="REG33385.1"/>
    </source>
</evidence>
<evidence type="ECO:0000313" key="5">
    <source>
        <dbReference type="Proteomes" id="UP000256345"/>
    </source>
</evidence>
<feature type="domain" description="Bacterial Ig-like" evidence="3">
    <location>
        <begin position="460"/>
        <end position="538"/>
    </location>
</feature>
<dbReference type="InterPro" id="IPR024038">
    <property type="entry name" value="MYXO-CTERM"/>
</dbReference>